<reference evidence="2 3" key="1">
    <citation type="journal article" date="2016" name="Nat. Commun.">
        <title>Thousands of microbial genomes shed light on interconnected biogeochemical processes in an aquifer system.</title>
        <authorList>
            <person name="Anantharaman K."/>
            <person name="Brown C.T."/>
            <person name="Hug L.A."/>
            <person name="Sharon I."/>
            <person name="Castelle C.J."/>
            <person name="Probst A.J."/>
            <person name="Thomas B.C."/>
            <person name="Singh A."/>
            <person name="Wilkins M.J."/>
            <person name="Karaoz U."/>
            <person name="Brodie E.L."/>
            <person name="Williams K.H."/>
            <person name="Hubbard S.S."/>
            <person name="Banfield J.F."/>
        </authorList>
    </citation>
    <scope>NUCLEOTIDE SEQUENCE [LARGE SCALE GENOMIC DNA]</scope>
</reference>
<dbReference type="SUPFAM" id="SSF52833">
    <property type="entry name" value="Thioredoxin-like"/>
    <property type="match status" value="1"/>
</dbReference>
<dbReference type="PANTHER" id="PTHR42852:SF17">
    <property type="entry name" value="THIOREDOXIN-LIKE PROTEIN HI_1115"/>
    <property type="match status" value="1"/>
</dbReference>
<dbReference type="InterPro" id="IPR036249">
    <property type="entry name" value="Thioredoxin-like_sf"/>
</dbReference>
<feature type="domain" description="Thioredoxin" evidence="1">
    <location>
        <begin position="37"/>
        <end position="178"/>
    </location>
</feature>
<evidence type="ECO:0000259" key="1">
    <source>
        <dbReference type="PROSITE" id="PS51352"/>
    </source>
</evidence>
<evidence type="ECO:0000313" key="3">
    <source>
        <dbReference type="Proteomes" id="UP000176938"/>
    </source>
</evidence>
<dbReference type="GO" id="GO:0016491">
    <property type="term" value="F:oxidoreductase activity"/>
    <property type="evidence" value="ECO:0007669"/>
    <property type="project" value="InterPro"/>
</dbReference>
<sequence length="179" mass="20246">MVDNLGWESILKKMLRKAIVILIVVLLAFPVLAKLSFEIGEPVPVFELPALNGKIVSSDKVLGKNATVLYFFTSWSRSCQNEVLFLKDLYKEYNNDGLEIVGISFDRKLENLASFINENGITFALLHDKKLKTIKDFRILIIPTLFVLDQAGNINNLYVDFDQNVAEAITKDIKKLLVP</sequence>
<dbReference type="EMBL" id="METP01000048">
    <property type="protein sequence ID" value="OGC04604.1"/>
    <property type="molecule type" value="Genomic_DNA"/>
</dbReference>
<dbReference type="Pfam" id="PF00578">
    <property type="entry name" value="AhpC-TSA"/>
    <property type="match status" value="1"/>
</dbReference>
<comment type="caution">
    <text evidence="2">The sequence shown here is derived from an EMBL/GenBank/DDBJ whole genome shotgun (WGS) entry which is preliminary data.</text>
</comment>
<dbReference type="AlphaFoldDB" id="A0A1F4R8U3"/>
<dbReference type="InterPro" id="IPR000866">
    <property type="entry name" value="AhpC/TSA"/>
</dbReference>
<dbReference type="InterPro" id="IPR050553">
    <property type="entry name" value="Thioredoxin_ResA/DsbE_sf"/>
</dbReference>
<proteinExistence type="predicted"/>
<name>A0A1F4R8U3_UNCSA</name>
<accession>A0A1F4R8U3</accession>
<dbReference type="PANTHER" id="PTHR42852">
    <property type="entry name" value="THIOL:DISULFIDE INTERCHANGE PROTEIN DSBE"/>
    <property type="match status" value="1"/>
</dbReference>
<organism evidence="2 3">
    <name type="scientific">candidate division WOR-1 bacterium RIFCSPLOWO2_02_FULL_46_20</name>
    <dbReference type="NCBI Taxonomy" id="1802567"/>
    <lineage>
        <taxon>Bacteria</taxon>
        <taxon>Bacillati</taxon>
        <taxon>Saganbacteria</taxon>
    </lineage>
</organism>
<gene>
    <name evidence="2" type="ORF">A3H38_02955</name>
</gene>
<dbReference type="InterPro" id="IPR013766">
    <property type="entry name" value="Thioredoxin_domain"/>
</dbReference>
<dbReference type="Proteomes" id="UP000176938">
    <property type="component" value="Unassembled WGS sequence"/>
</dbReference>
<dbReference type="Gene3D" id="3.40.30.10">
    <property type="entry name" value="Glutaredoxin"/>
    <property type="match status" value="1"/>
</dbReference>
<protein>
    <recommendedName>
        <fullName evidence="1">Thioredoxin domain-containing protein</fullName>
    </recommendedName>
</protein>
<dbReference type="CDD" id="cd02966">
    <property type="entry name" value="TlpA_like_family"/>
    <property type="match status" value="1"/>
</dbReference>
<dbReference type="PROSITE" id="PS51352">
    <property type="entry name" value="THIOREDOXIN_2"/>
    <property type="match status" value="1"/>
</dbReference>
<dbReference type="GO" id="GO:0016209">
    <property type="term" value="F:antioxidant activity"/>
    <property type="evidence" value="ECO:0007669"/>
    <property type="project" value="InterPro"/>
</dbReference>
<evidence type="ECO:0000313" key="2">
    <source>
        <dbReference type="EMBL" id="OGC04604.1"/>
    </source>
</evidence>